<protein>
    <recommendedName>
        <fullName evidence="3">FAD/NAD(P)-binding domain-containing protein</fullName>
    </recommendedName>
</protein>
<organism evidence="1 2">
    <name type="scientific">Schizopora paradoxa</name>
    <dbReference type="NCBI Taxonomy" id="27342"/>
    <lineage>
        <taxon>Eukaryota</taxon>
        <taxon>Fungi</taxon>
        <taxon>Dikarya</taxon>
        <taxon>Basidiomycota</taxon>
        <taxon>Agaricomycotina</taxon>
        <taxon>Agaricomycetes</taxon>
        <taxon>Hymenochaetales</taxon>
        <taxon>Schizoporaceae</taxon>
        <taxon>Schizopora</taxon>
    </lineage>
</organism>
<dbReference type="SUPFAM" id="SSF51905">
    <property type="entry name" value="FAD/NAD(P)-binding domain"/>
    <property type="match status" value="1"/>
</dbReference>
<name>A0A0H2RGW2_9AGAM</name>
<gene>
    <name evidence="1" type="ORF">SCHPADRAFT_595212</name>
</gene>
<dbReference type="AlphaFoldDB" id="A0A0H2RGW2"/>
<sequence length="569" mass="63978">MLSVDLQDLQEHRNAIAVVLSPLIATAVWKITGSLVRNHFVKKYTVTKDLCDAGKARPDQKRIRGTAVICGGSIAGLWSARVCADHFEDVVIVEPEAWLATDDGVSPIYDENGNEIKNAAKFPRTRVVQYHGLHYLQFFTLKALRHFFPNFDSELRKRDGRIGEANCGIGTCMGDFYRSPNVSYSKGDCPEIFFCSREGYERLLRHLVVESSNRIRRVAGTVTALNKEGSGKTRVKNVSVSQPDGDNLEIPAALVVDCTGVAQAGFKWVKKLDAGNNDASAKTYDHLVESYDVHSRWKNYLFTIPPEMRKKLPIPGGYDNVGMFWAFFPFPGRERRHIAFDRLEGHRIRLSFYGWGNPEVPETAEDVNDFLKTLDTDRPVPTWIYELVDQLLEVKENMVSYGGSKLPGLNWIHFERADFVPANFVAVGDSVMRVNPSFGQGCTKAVVGAIALDSLLRSGSMKNRQDIPGNFSSKFFKLHYNKIVDAWDGTKPMDYMFDTTTPTKGEQLSDEKTNGELSLLLLELCTKDPEIDSIAIHIRQFLAPATDVFTPWVLWRIAKFAVQKKFGFA</sequence>
<dbReference type="OrthoDB" id="10051892at2759"/>
<keyword evidence="2" id="KW-1185">Reference proteome</keyword>
<reference evidence="1 2" key="1">
    <citation type="submission" date="2015-04" db="EMBL/GenBank/DDBJ databases">
        <title>Complete genome sequence of Schizopora paradoxa KUC8140, a cosmopolitan wood degrader in East Asia.</title>
        <authorList>
            <consortium name="DOE Joint Genome Institute"/>
            <person name="Min B."/>
            <person name="Park H."/>
            <person name="Jang Y."/>
            <person name="Kim J.-J."/>
            <person name="Kim K.H."/>
            <person name="Pangilinan J."/>
            <person name="Lipzen A."/>
            <person name="Riley R."/>
            <person name="Grigoriev I.V."/>
            <person name="Spatafora J.W."/>
            <person name="Choi I.-G."/>
        </authorList>
    </citation>
    <scope>NUCLEOTIDE SEQUENCE [LARGE SCALE GENOMIC DNA]</scope>
    <source>
        <strain evidence="1 2">KUC8140</strain>
    </source>
</reference>
<dbReference type="EMBL" id="KQ086078">
    <property type="protein sequence ID" value="KLO08763.1"/>
    <property type="molecule type" value="Genomic_DNA"/>
</dbReference>
<evidence type="ECO:0000313" key="2">
    <source>
        <dbReference type="Proteomes" id="UP000053477"/>
    </source>
</evidence>
<dbReference type="InterPro" id="IPR036188">
    <property type="entry name" value="FAD/NAD-bd_sf"/>
</dbReference>
<dbReference type="Proteomes" id="UP000053477">
    <property type="component" value="Unassembled WGS sequence"/>
</dbReference>
<dbReference type="Gene3D" id="3.50.50.60">
    <property type="entry name" value="FAD/NAD(P)-binding domain"/>
    <property type="match status" value="1"/>
</dbReference>
<dbReference type="InParanoid" id="A0A0H2RGW2"/>
<accession>A0A0H2RGW2</accession>
<evidence type="ECO:0000313" key="1">
    <source>
        <dbReference type="EMBL" id="KLO08763.1"/>
    </source>
</evidence>
<evidence type="ECO:0008006" key="3">
    <source>
        <dbReference type="Google" id="ProtNLM"/>
    </source>
</evidence>
<proteinExistence type="predicted"/>